<dbReference type="AlphaFoldDB" id="A0A1J5RFH4"/>
<keyword evidence="13" id="KW-0511">Multifunctional enzyme</keyword>
<evidence type="ECO:0000256" key="5">
    <source>
        <dbReference type="ARBA" id="ARBA00022723"/>
    </source>
</evidence>
<dbReference type="InterPro" id="IPR010663">
    <property type="entry name" value="Znf_FPG/IleRS"/>
</dbReference>
<keyword evidence="11" id="KW-0234">DNA repair</keyword>
<dbReference type="InterPro" id="IPR020629">
    <property type="entry name" value="FPG_Glyclase"/>
</dbReference>
<dbReference type="EC" id="4.2.99.18" evidence="18"/>
<dbReference type="EC" id="3.2.2.23" evidence="18"/>
<organism evidence="18">
    <name type="scientific">mine drainage metagenome</name>
    <dbReference type="NCBI Taxonomy" id="410659"/>
    <lineage>
        <taxon>unclassified sequences</taxon>
        <taxon>metagenomes</taxon>
        <taxon>ecological metagenomes</taxon>
    </lineage>
</organism>
<evidence type="ECO:0000256" key="8">
    <source>
        <dbReference type="ARBA" id="ARBA00022801"/>
    </source>
</evidence>
<keyword evidence="10" id="KW-0238">DNA-binding</keyword>
<dbReference type="SMART" id="SM01232">
    <property type="entry name" value="H2TH"/>
    <property type="match status" value="1"/>
</dbReference>
<evidence type="ECO:0000256" key="15">
    <source>
        <dbReference type="ARBA" id="ARBA00044632"/>
    </source>
</evidence>
<dbReference type="CDD" id="cd08966">
    <property type="entry name" value="EcFpg-like_N"/>
    <property type="match status" value="1"/>
</dbReference>
<comment type="caution">
    <text evidence="18">The sequence shown here is derived from an EMBL/GenBank/DDBJ whole genome shotgun (WGS) entry which is preliminary data.</text>
</comment>
<dbReference type="InterPro" id="IPR015887">
    <property type="entry name" value="DNA_glyclase_Znf_dom_DNA_BS"/>
</dbReference>
<dbReference type="Pfam" id="PF06827">
    <property type="entry name" value="zf-FPG_IleRS"/>
    <property type="match status" value="1"/>
</dbReference>
<evidence type="ECO:0000313" key="18">
    <source>
        <dbReference type="EMBL" id="OIQ94114.1"/>
    </source>
</evidence>
<dbReference type="SUPFAM" id="SSF57716">
    <property type="entry name" value="Glucocorticoid receptor-like (DNA-binding domain)"/>
    <property type="match status" value="1"/>
</dbReference>
<evidence type="ECO:0000256" key="13">
    <source>
        <dbReference type="ARBA" id="ARBA00023268"/>
    </source>
</evidence>
<name>A0A1J5RFH4_9ZZZZ</name>
<keyword evidence="9" id="KW-0862">Zinc</keyword>
<keyword evidence="7" id="KW-0863">Zinc-finger</keyword>
<keyword evidence="6" id="KW-0227">DNA damage</keyword>
<dbReference type="PROSITE" id="PS51066">
    <property type="entry name" value="ZF_FPG_2"/>
    <property type="match status" value="1"/>
</dbReference>
<proteinExistence type="inferred from homology"/>
<dbReference type="Gene3D" id="1.10.8.50">
    <property type="match status" value="1"/>
</dbReference>
<protein>
    <submittedName>
        <fullName evidence="18">Formamidopyrimidine-DNA glycosylase</fullName>
        <ecNumber evidence="18">3.2.2.23</ecNumber>
        <ecNumber evidence="18">4.2.99.18</ecNumber>
    </submittedName>
</protein>
<comment type="cofactor">
    <cofactor evidence="2">
        <name>Zn(2+)</name>
        <dbReference type="ChEBI" id="CHEBI:29105"/>
    </cofactor>
</comment>
<accession>A0A1J5RFH4</accession>
<dbReference type="GO" id="GO:0140078">
    <property type="term" value="F:class I DNA-(apurinic or apyrimidinic site) endonuclease activity"/>
    <property type="evidence" value="ECO:0007669"/>
    <property type="project" value="UniProtKB-EC"/>
</dbReference>
<dbReference type="InterPro" id="IPR015886">
    <property type="entry name" value="H2TH_FPG"/>
</dbReference>
<keyword evidence="8 18" id="KW-0378">Hydrolase</keyword>
<keyword evidence="12 18" id="KW-0456">Lyase</keyword>
<dbReference type="GO" id="GO:0006284">
    <property type="term" value="P:base-excision repair"/>
    <property type="evidence" value="ECO:0007669"/>
    <property type="project" value="InterPro"/>
</dbReference>
<dbReference type="HAMAP" id="MF_00103">
    <property type="entry name" value="Fapy_DNA_glycosyl"/>
    <property type="match status" value="1"/>
</dbReference>
<evidence type="ECO:0000256" key="1">
    <source>
        <dbReference type="ARBA" id="ARBA00001668"/>
    </source>
</evidence>
<reference evidence="18" key="1">
    <citation type="submission" date="2016-10" db="EMBL/GenBank/DDBJ databases">
        <title>Sequence of Gallionella enrichment culture.</title>
        <authorList>
            <person name="Poehlein A."/>
            <person name="Muehling M."/>
            <person name="Daniel R."/>
        </authorList>
    </citation>
    <scope>NUCLEOTIDE SEQUENCE</scope>
</reference>
<evidence type="ECO:0000256" key="12">
    <source>
        <dbReference type="ARBA" id="ARBA00023239"/>
    </source>
</evidence>
<dbReference type="InterPro" id="IPR000214">
    <property type="entry name" value="Znf_DNA_glyclase/AP_lyase"/>
</dbReference>
<dbReference type="PROSITE" id="PS51068">
    <property type="entry name" value="FPG_CAT"/>
    <property type="match status" value="1"/>
</dbReference>
<dbReference type="Gene3D" id="3.20.190.10">
    <property type="entry name" value="MutM-like, N-terminal"/>
    <property type="match status" value="1"/>
</dbReference>
<dbReference type="EMBL" id="MLJW01000193">
    <property type="protein sequence ID" value="OIQ94114.1"/>
    <property type="molecule type" value="Genomic_DNA"/>
</dbReference>
<comment type="catalytic activity">
    <reaction evidence="1">
        <text>Hydrolysis of DNA containing ring-opened 7-methylguanine residues, releasing 2,6-diamino-4-hydroxy-5-(N-methyl)formamidopyrimidine.</text>
        <dbReference type="EC" id="3.2.2.23"/>
    </reaction>
</comment>
<dbReference type="InterPro" id="IPR012319">
    <property type="entry name" value="FPG_cat"/>
</dbReference>
<keyword evidence="14 18" id="KW-0326">Glycosidase</keyword>
<evidence type="ECO:0000256" key="10">
    <source>
        <dbReference type="ARBA" id="ARBA00023125"/>
    </source>
</evidence>
<dbReference type="PROSITE" id="PS01242">
    <property type="entry name" value="ZF_FPG_1"/>
    <property type="match status" value="1"/>
</dbReference>
<feature type="domain" description="Formamidopyrimidine-DNA glycosylase catalytic" evidence="17">
    <location>
        <begin position="2"/>
        <end position="113"/>
    </location>
</feature>
<dbReference type="SMART" id="SM00898">
    <property type="entry name" value="Fapy_DNA_glyco"/>
    <property type="match status" value="1"/>
</dbReference>
<dbReference type="Pfam" id="PF01149">
    <property type="entry name" value="Fapy_DNA_glyco"/>
    <property type="match status" value="1"/>
</dbReference>
<gene>
    <name evidence="18" type="primary">mutM_6</name>
    <name evidence="18" type="ORF">GALL_239330</name>
</gene>
<dbReference type="GO" id="GO:0008270">
    <property type="term" value="F:zinc ion binding"/>
    <property type="evidence" value="ECO:0007669"/>
    <property type="project" value="UniProtKB-KW"/>
</dbReference>
<dbReference type="GO" id="GO:0003684">
    <property type="term" value="F:damaged DNA binding"/>
    <property type="evidence" value="ECO:0007669"/>
    <property type="project" value="InterPro"/>
</dbReference>
<dbReference type="SUPFAM" id="SSF46946">
    <property type="entry name" value="S13-like H2TH domain"/>
    <property type="match status" value="1"/>
</dbReference>
<sequence>MPELPEVEVTRLGLADALRGARITALHQGKPLRWPLGCTAQELAGQRIERLDRRGKYLLLKLPAGDLIVHLGMSGSLRWIAAGDDASAPGAHEHFVLQTDRGQLRLRDPRRFGAVIWHPAGNPPHALLARLGPEPLGAEFDAAQFHRRLHGRHAAIKPLLLDQSIVAGIGNIYACEALFRAAIHPETPAGSLSPRRCSRLAAEIRATLADAVAAGGSSLRDFAHADGELGHFQLDTRVYGRAGQPCRVCSTPVVQITQGQRSTYFCPRCQRR</sequence>
<evidence type="ECO:0000256" key="14">
    <source>
        <dbReference type="ARBA" id="ARBA00023295"/>
    </source>
</evidence>
<comment type="subunit">
    <text evidence="4">Monomer.</text>
</comment>
<evidence type="ECO:0000256" key="3">
    <source>
        <dbReference type="ARBA" id="ARBA00009409"/>
    </source>
</evidence>
<evidence type="ECO:0000256" key="4">
    <source>
        <dbReference type="ARBA" id="ARBA00011245"/>
    </source>
</evidence>
<evidence type="ECO:0000259" key="17">
    <source>
        <dbReference type="PROSITE" id="PS51068"/>
    </source>
</evidence>
<evidence type="ECO:0000256" key="2">
    <source>
        <dbReference type="ARBA" id="ARBA00001947"/>
    </source>
</evidence>
<dbReference type="NCBIfam" id="NF002211">
    <property type="entry name" value="PRK01103.1"/>
    <property type="match status" value="1"/>
</dbReference>
<dbReference type="SUPFAM" id="SSF81624">
    <property type="entry name" value="N-terminal domain of MutM-like DNA repair proteins"/>
    <property type="match status" value="1"/>
</dbReference>
<dbReference type="InterPro" id="IPR010979">
    <property type="entry name" value="Ribosomal_uS13-like_H2TH"/>
</dbReference>
<evidence type="ECO:0000256" key="9">
    <source>
        <dbReference type="ARBA" id="ARBA00022833"/>
    </source>
</evidence>
<comment type="catalytic activity">
    <reaction evidence="15">
        <text>2'-deoxyribonucleotide-(2'-deoxyribose 5'-phosphate)-2'-deoxyribonucleotide-DNA = a 3'-end 2'-deoxyribonucleotide-(2,3-dehydro-2,3-deoxyribose 5'-phosphate)-DNA + a 5'-end 5'-phospho-2'-deoxyribonucleoside-DNA + H(+)</text>
        <dbReference type="Rhea" id="RHEA:66592"/>
        <dbReference type="Rhea" id="RHEA-COMP:13180"/>
        <dbReference type="Rhea" id="RHEA-COMP:16897"/>
        <dbReference type="Rhea" id="RHEA-COMP:17067"/>
        <dbReference type="ChEBI" id="CHEBI:15378"/>
        <dbReference type="ChEBI" id="CHEBI:136412"/>
        <dbReference type="ChEBI" id="CHEBI:157695"/>
        <dbReference type="ChEBI" id="CHEBI:167181"/>
        <dbReference type="EC" id="4.2.99.18"/>
    </reaction>
</comment>
<evidence type="ECO:0000256" key="6">
    <source>
        <dbReference type="ARBA" id="ARBA00022763"/>
    </source>
</evidence>
<dbReference type="Pfam" id="PF06831">
    <property type="entry name" value="H2TH"/>
    <property type="match status" value="1"/>
</dbReference>
<feature type="domain" description="FPG-type" evidence="16">
    <location>
        <begin position="237"/>
        <end position="271"/>
    </location>
</feature>
<evidence type="ECO:0000256" key="11">
    <source>
        <dbReference type="ARBA" id="ARBA00023204"/>
    </source>
</evidence>
<evidence type="ECO:0000256" key="7">
    <source>
        <dbReference type="ARBA" id="ARBA00022771"/>
    </source>
</evidence>
<keyword evidence="5" id="KW-0479">Metal-binding</keyword>
<dbReference type="GO" id="GO:0034039">
    <property type="term" value="F:8-oxo-7,8-dihydroguanine DNA N-glycosylase activity"/>
    <property type="evidence" value="ECO:0007669"/>
    <property type="project" value="TreeGrafter"/>
</dbReference>
<dbReference type="NCBIfam" id="TIGR00577">
    <property type="entry name" value="fpg"/>
    <property type="match status" value="1"/>
</dbReference>
<dbReference type="PANTHER" id="PTHR22993">
    <property type="entry name" value="FORMAMIDOPYRIMIDINE-DNA GLYCOSYLASE"/>
    <property type="match status" value="1"/>
</dbReference>
<dbReference type="PANTHER" id="PTHR22993:SF9">
    <property type="entry name" value="FORMAMIDOPYRIMIDINE-DNA GLYCOSYLASE"/>
    <property type="match status" value="1"/>
</dbReference>
<comment type="similarity">
    <text evidence="3">Belongs to the FPG family.</text>
</comment>
<dbReference type="InterPro" id="IPR035937">
    <property type="entry name" value="FPG_N"/>
</dbReference>
<evidence type="ECO:0000259" key="16">
    <source>
        <dbReference type="PROSITE" id="PS51066"/>
    </source>
</evidence>
<dbReference type="FunFam" id="1.10.8.50:FF:000003">
    <property type="entry name" value="Formamidopyrimidine-DNA glycosylase"/>
    <property type="match status" value="1"/>
</dbReference>